<keyword evidence="3" id="KW-1185">Reference proteome</keyword>
<evidence type="ECO:0000256" key="1">
    <source>
        <dbReference type="SAM" id="SignalP"/>
    </source>
</evidence>
<evidence type="ECO:0000313" key="3">
    <source>
        <dbReference type="Proteomes" id="UP001525379"/>
    </source>
</evidence>
<dbReference type="PROSITE" id="PS51257">
    <property type="entry name" value="PROKAR_LIPOPROTEIN"/>
    <property type="match status" value="1"/>
</dbReference>
<feature type="chain" id="PRO_5046624935" description="Peptidylprolyl isomerase" evidence="1">
    <location>
        <begin position="31"/>
        <end position="337"/>
    </location>
</feature>
<sequence length="337" mass="34136">MTLVRRWTAFALSAAALISLTGCTQIPASAGPDGSCTPPSLPGAAADAIGSDGAFGERLDIQLAAPVSTHTMQLARAGAGSGNFATESGVLEARFTVASAIDGSPIIEYGDFASTPEGEPVPMTMAALTAQLPGAAAVLQCAQAGERLVSAMPANELFGDIGTMAGSANSTVIFAADVTRVYPSSAAGVIVPPQDGIPAVVTAPNGRPGVTMPNQPAPTEARHALRVRGFGEPITDGEKLTVHVSIFDWESGTEIASSWDASNSVMQLTATADPNGDDGLYGVTSQLIGQPGGSQLVTVVPTEQALSRRGPLSPSLATGRTLVLVVDVLASDEVETK</sequence>
<evidence type="ECO:0008006" key="4">
    <source>
        <dbReference type="Google" id="ProtNLM"/>
    </source>
</evidence>
<gene>
    <name evidence="2" type="ORF">M3D15_05870</name>
</gene>
<keyword evidence="1" id="KW-0732">Signal</keyword>
<accession>A0ABT2HX20</accession>
<organism evidence="2 3">
    <name type="scientific">Pseudoclavibacter albus</name>
    <dbReference type="NCBI Taxonomy" id="272241"/>
    <lineage>
        <taxon>Bacteria</taxon>
        <taxon>Bacillati</taxon>
        <taxon>Actinomycetota</taxon>
        <taxon>Actinomycetes</taxon>
        <taxon>Micrococcales</taxon>
        <taxon>Microbacteriaceae</taxon>
        <taxon>Pseudoclavibacter</taxon>
    </lineage>
</organism>
<reference evidence="2 3" key="1">
    <citation type="submission" date="2022-04" db="EMBL/GenBank/DDBJ databases">
        <title>Human microbiome associated bacterial genomes.</title>
        <authorList>
            <person name="Sandstrom S."/>
            <person name="Salamzade R."/>
            <person name="Kalan L.R."/>
        </authorList>
    </citation>
    <scope>NUCLEOTIDE SEQUENCE [LARGE SCALE GENOMIC DNA]</scope>
    <source>
        <strain evidence="3">p3-SID1799</strain>
    </source>
</reference>
<comment type="caution">
    <text evidence="2">The sequence shown here is derived from an EMBL/GenBank/DDBJ whole genome shotgun (WGS) entry which is preliminary data.</text>
</comment>
<feature type="signal peptide" evidence="1">
    <location>
        <begin position="1"/>
        <end position="30"/>
    </location>
</feature>
<name>A0ABT2HX20_9MICO</name>
<dbReference type="Proteomes" id="UP001525379">
    <property type="component" value="Unassembled WGS sequence"/>
</dbReference>
<dbReference type="RefSeq" id="WP_206394864.1">
    <property type="nucleotide sequence ID" value="NZ_JAFDPW010000001.1"/>
</dbReference>
<dbReference type="EMBL" id="JALXSQ010000018">
    <property type="protein sequence ID" value="MCT2042861.1"/>
    <property type="molecule type" value="Genomic_DNA"/>
</dbReference>
<protein>
    <recommendedName>
        <fullName evidence="4">Peptidylprolyl isomerase</fullName>
    </recommendedName>
</protein>
<proteinExistence type="predicted"/>
<evidence type="ECO:0000313" key="2">
    <source>
        <dbReference type="EMBL" id="MCT2042861.1"/>
    </source>
</evidence>